<evidence type="ECO:0000313" key="6">
    <source>
        <dbReference type="Proteomes" id="UP000192368"/>
    </source>
</evidence>
<gene>
    <name evidence="5" type="ORF">SAMN00017477_0811</name>
</gene>
<dbReference type="InterPro" id="IPR013751">
    <property type="entry name" value="ACP_syn_III_N"/>
</dbReference>
<accession>A0A1W1UX81</accession>
<reference evidence="6" key="1">
    <citation type="submission" date="2017-04" db="EMBL/GenBank/DDBJ databases">
        <authorList>
            <person name="Varghese N."/>
            <person name="Submissions S."/>
        </authorList>
    </citation>
    <scope>NUCLEOTIDE SEQUENCE [LARGE SCALE GENOMIC DNA]</scope>
    <source>
        <strain evidence="6">DSM 20463</strain>
    </source>
</reference>
<dbReference type="STRING" id="573058.SAMN00017477_0811"/>
<evidence type="ECO:0000313" key="5">
    <source>
        <dbReference type="EMBL" id="SMB85768.1"/>
    </source>
</evidence>
<dbReference type="CDD" id="cd00830">
    <property type="entry name" value="KAS_III"/>
    <property type="match status" value="1"/>
</dbReference>
<dbReference type="PANTHER" id="PTHR34069:SF2">
    <property type="entry name" value="BETA-KETOACYL-[ACYL-CARRIER-PROTEIN] SYNTHASE III"/>
    <property type="match status" value="1"/>
</dbReference>
<dbReference type="EMBL" id="FWWR01000009">
    <property type="protein sequence ID" value="SMB85768.1"/>
    <property type="molecule type" value="Genomic_DNA"/>
</dbReference>
<dbReference type="InterPro" id="IPR016039">
    <property type="entry name" value="Thiolase-like"/>
</dbReference>
<dbReference type="Pfam" id="PF08541">
    <property type="entry name" value="ACP_syn_III_C"/>
    <property type="match status" value="1"/>
</dbReference>
<evidence type="ECO:0000259" key="4">
    <source>
        <dbReference type="Pfam" id="PF08545"/>
    </source>
</evidence>
<name>A0A1W1UX81_PEPAS</name>
<dbReference type="GO" id="GO:0004315">
    <property type="term" value="F:3-oxoacyl-[acyl-carrier-protein] synthase activity"/>
    <property type="evidence" value="ECO:0007669"/>
    <property type="project" value="InterPro"/>
</dbReference>
<dbReference type="AlphaFoldDB" id="A0A1W1UX81"/>
<keyword evidence="2" id="KW-0012">Acyltransferase</keyword>
<dbReference type="GO" id="GO:0006633">
    <property type="term" value="P:fatty acid biosynthetic process"/>
    <property type="evidence" value="ECO:0007669"/>
    <property type="project" value="InterPro"/>
</dbReference>
<feature type="domain" description="Beta-ketoacyl-[acyl-carrier-protein] synthase III N-terminal" evidence="4">
    <location>
        <begin position="102"/>
        <end position="163"/>
    </location>
</feature>
<feature type="domain" description="Beta-ketoacyl-[acyl-carrier-protein] synthase III C-terminal" evidence="3">
    <location>
        <begin position="211"/>
        <end position="297"/>
    </location>
</feature>
<dbReference type="PANTHER" id="PTHR34069">
    <property type="entry name" value="3-OXOACYL-[ACYL-CARRIER-PROTEIN] SYNTHASE 3"/>
    <property type="match status" value="1"/>
</dbReference>
<dbReference type="NCBIfam" id="NF006829">
    <property type="entry name" value="PRK09352.1"/>
    <property type="match status" value="1"/>
</dbReference>
<protein>
    <submittedName>
        <fullName evidence="5">3-oxoacyl-[acyl-carrier-protein] synthase-3</fullName>
    </submittedName>
</protein>
<dbReference type="SUPFAM" id="SSF53901">
    <property type="entry name" value="Thiolase-like"/>
    <property type="match status" value="1"/>
</dbReference>
<dbReference type="OrthoDB" id="9815506at2"/>
<dbReference type="InterPro" id="IPR013747">
    <property type="entry name" value="ACP_syn_III_C"/>
</dbReference>
<dbReference type="Gene3D" id="3.40.47.10">
    <property type="match status" value="1"/>
</dbReference>
<dbReference type="Proteomes" id="UP000192368">
    <property type="component" value="Unassembled WGS sequence"/>
</dbReference>
<keyword evidence="1" id="KW-0808">Transferase</keyword>
<organism evidence="5 6">
    <name type="scientific">Peptoniphilus asaccharolyticus DSM 20463</name>
    <dbReference type="NCBI Taxonomy" id="573058"/>
    <lineage>
        <taxon>Bacteria</taxon>
        <taxon>Bacillati</taxon>
        <taxon>Bacillota</taxon>
        <taxon>Tissierellia</taxon>
        <taxon>Tissierellales</taxon>
        <taxon>Peptoniphilaceae</taxon>
        <taxon>Peptoniphilus</taxon>
    </lineage>
</organism>
<keyword evidence="6" id="KW-1185">Reference proteome</keyword>
<proteinExistence type="predicted"/>
<evidence type="ECO:0000256" key="1">
    <source>
        <dbReference type="ARBA" id="ARBA00022679"/>
    </source>
</evidence>
<dbReference type="GO" id="GO:0044550">
    <property type="term" value="P:secondary metabolite biosynthetic process"/>
    <property type="evidence" value="ECO:0007669"/>
    <property type="project" value="TreeGrafter"/>
</dbReference>
<evidence type="ECO:0000256" key="2">
    <source>
        <dbReference type="ARBA" id="ARBA00023315"/>
    </source>
</evidence>
<sequence length="297" mass="33178">MGLKFLDIKKIDLENKIENEYFTKILDTSDEWIKSRTGISSRYFAKESVSDMAVELANKLNFDREKIRLVLVASFTSERILPSVAGLINEKLNLNENCLSADINMACTGFVGAMILAERFLRDGECAILIAAEKISSVLDFSDRTTSVLFGDGCAGVVVEKNNKLWVTDEKTYGDEKALSMRKGEFVSMQGKDVYRFAVDKVPKSIEKLFEESGIEKEDIDHVFAHQANIRILDQISSKLDLDIDKFMVNVDKHGNTSAASVPILLAEKKEFLKDGDKVIFSAFGAGLSICSVLMEW</sequence>
<dbReference type="RefSeq" id="WP_084230456.1">
    <property type="nucleotide sequence ID" value="NZ_FWWR01000009.1"/>
</dbReference>
<evidence type="ECO:0000259" key="3">
    <source>
        <dbReference type="Pfam" id="PF08541"/>
    </source>
</evidence>
<dbReference type="Pfam" id="PF08545">
    <property type="entry name" value="ACP_syn_III"/>
    <property type="match status" value="1"/>
</dbReference>